<dbReference type="AlphaFoldDB" id="H6C751"/>
<feature type="compositionally biased region" description="Polar residues" evidence="1">
    <location>
        <begin position="1"/>
        <end position="23"/>
    </location>
</feature>
<dbReference type="VEuPathDB" id="FungiDB:HMPREF1120_07535"/>
<name>H6C751_EXODN</name>
<evidence type="ECO:0000313" key="2">
    <source>
        <dbReference type="EMBL" id="EHY59547.1"/>
    </source>
</evidence>
<proteinExistence type="predicted"/>
<dbReference type="GeneID" id="20312174"/>
<dbReference type="InParanoid" id="H6C751"/>
<reference evidence="2" key="1">
    <citation type="submission" date="2011-07" db="EMBL/GenBank/DDBJ databases">
        <title>The Genome Sequence of Exophiala (Wangiella) dermatitidis NIH/UT8656.</title>
        <authorList>
            <consortium name="The Broad Institute Genome Sequencing Platform"/>
            <person name="Cuomo C."/>
            <person name="Wang Z."/>
            <person name="Hunicke-Smith S."/>
            <person name="Szanislo P.J."/>
            <person name="Earl A."/>
            <person name="Young S.K."/>
            <person name="Zeng Q."/>
            <person name="Gargeya S."/>
            <person name="Fitzgerald M."/>
            <person name="Haas B."/>
            <person name="Abouelleil A."/>
            <person name="Alvarado L."/>
            <person name="Arachchi H.M."/>
            <person name="Berlin A."/>
            <person name="Brown A."/>
            <person name="Chapman S.B."/>
            <person name="Chen Z."/>
            <person name="Dunbar C."/>
            <person name="Freedman E."/>
            <person name="Gearin G."/>
            <person name="Gellesch M."/>
            <person name="Goldberg J."/>
            <person name="Griggs A."/>
            <person name="Gujja S."/>
            <person name="Heiman D."/>
            <person name="Howarth C."/>
            <person name="Larson L."/>
            <person name="Lui A."/>
            <person name="MacDonald P.J.P."/>
            <person name="Montmayeur A."/>
            <person name="Murphy C."/>
            <person name="Neiman D."/>
            <person name="Pearson M."/>
            <person name="Priest M."/>
            <person name="Roberts A."/>
            <person name="Saif S."/>
            <person name="Shea T."/>
            <person name="Shenoy N."/>
            <person name="Sisk P."/>
            <person name="Stolte C."/>
            <person name="Sykes S."/>
            <person name="Wortman J."/>
            <person name="Nusbaum C."/>
            <person name="Birren B."/>
        </authorList>
    </citation>
    <scope>NUCLEOTIDE SEQUENCE</scope>
    <source>
        <strain evidence="2">NIH/UT8656</strain>
    </source>
</reference>
<feature type="region of interest" description="Disordered" evidence="1">
    <location>
        <begin position="1"/>
        <end position="42"/>
    </location>
</feature>
<dbReference type="HOGENOM" id="CLU_2109023_0_0_1"/>
<organism evidence="2 3">
    <name type="scientific">Exophiala dermatitidis (strain ATCC 34100 / CBS 525.76 / NIH/UT8656)</name>
    <name type="common">Black yeast</name>
    <name type="synonym">Wangiella dermatitidis</name>
    <dbReference type="NCBI Taxonomy" id="858893"/>
    <lineage>
        <taxon>Eukaryota</taxon>
        <taxon>Fungi</taxon>
        <taxon>Dikarya</taxon>
        <taxon>Ascomycota</taxon>
        <taxon>Pezizomycotina</taxon>
        <taxon>Eurotiomycetes</taxon>
        <taxon>Chaetothyriomycetidae</taxon>
        <taxon>Chaetothyriales</taxon>
        <taxon>Herpotrichiellaceae</taxon>
        <taxon>Exophiala</taxon>
    </lineage>
</organism>
<dbReference type="Proteomes" id="UP000007304">
    <property type="component" value="Unassembled WGS sequence"/>
</dbReference>
<gene>
    <name evidence="2" type="ORF">HMPREF1120_07535</name>
</gene>
<accession>H6C751</accession>
<keyword evidence="3" id="KW-1185">Reference proteome</keyword>
<evidence type="ECO:0000313" key="3">
    <source>
        <dbReference type="Proteomes" id="UP000007304"/>
    </source>
</evidence>
<evidence type="ECO:0000256" key="1">
    <source>
        <dbReference type="SAM" id="MobiDB-lite"/>
    </source>
</evidence>
<sequence length="115" mass="13126">MHCQSGRTSTSTVLLQWNTTGRSPSPEPMRPATSSDNRTLSRRHVSITSLELPCKRLTAACVATSHKLHRHPNSDFQQCMRRPVVCYRRVLPLANRHARTDDRQPMINGPITIYY</sequence>
<dbReference type="RefSeq" id="XP_009160008.1">
    <property type="nucleotide sequence ID" value="XM_009161760.1"/>
</dbReference>
<dbReference type="EMBL" id="JH226135">
    <property type="protein sequence ID" value="EHY59547.1"/>
    <property type="molecule type" value="Genomic_DNA"/>
</dbReference>
<protein>
    <submittedName>
        <fullName evidence="2">Uncharacterized protein</fullName>
    </submittedName>
</protein>